<reference evidence="3 4" key="1">
    <citation type="journal article" date="2015" name="Nature">
        <title>rRNA introns, odd ribosomes, and small enigmatic genomes across a large radiation of phyla.</title>
        <authorList>
            <person name="Brown C.T."/>
            <person name="Hug L.A."/>
            <person name="Thomas B.C."/>
            <person name="Sharon I."/>
            <person name="Castelle C.J."/>
            <person name="Singh A."/>
            <person name="Wilkins M.J."/>
            <person name="Williams K.H."/>
            <person name="Banfield J.F."/>
        </authorList>
    </citation>
    <scope>NUCLEOTIDE SEQUENCE [LARGE SCALE GENOMIC DNA]</scope>
</reference>
<evidence type="ECO:0000313" key="4">
    <source>
        <dbReference type="Proteomes" id="UP000034119"/>
    </source>
</evidence>
<dbReference type="Pfam" id="PF13196">
    <property type="entry name" value="DUF4012"/>
    <property type="match status" value="1"/>
</dbReference>
<feature type="region of interest" description="Disordered" evidence="1">
    <location>
        <begin position="1"/>
        <end position="30"/>
    </location>
</feature>
<accession>A0A0G1YH52</accession>
<evidence type="ECO:0000256" key="1">
    <source>
        <dbReference type="SAM" id="MobiDB-lite"/>
    </source>
</evidence>
<keyword evidence="2" id="KW-0472">Membrane</keyword>
<feature type="transmembrane region" description="Helical" evidence="2">
    <location>
        <begin position="61"/>
        <end position="86"/>
    </location>
</feature>
<evidence type="ECO:0000256" key="2">
    <source>
        <dbReference type="SAM" id="Phobius"/>
    </source>
</evidence>
<dbReference type="InterPro" id="IPR025101">
    <property type="entry name" value="DUF4012"/>
</dbReference>
<keyword evidence="2" id="KW-1133">Transmembrane helix</keyword>
<dbReference type="PATRIC" id="fig|1618342.3.peg.420"/>
<comment type="caution">
    <text evidence="3">The sequence shown here is derived from an EMBL/GenBank/DDBJ whole genome shotgun (WGS) entry which is preliminary data.</text>
</comment>
<keyword evidence="2" id="KW-0812">Transmembrane</keyword>
<sequence>MELLEEHQKPISLPEPVKSELDPPKKESRGLKKWVGGPLRATGRFFKRILRFPFKTRRRKIVSFSFIFLLVLIATLGILVPVFAFYPHFKSTKAVADKFLQAYEKNDLEEMDTTLQEMEKALTDLEESYGYLVYFKAVPFANRYYADAGHLLNALKLSVDSGLTVTSTLIPYAEVLGLKPEVKSKITVQQQLGNLLTTIPKVAKELDKVWENLFLVKSELEQVDVNRYPQEVRGVKVRFWLEEANQIMADLEPILAQGRSVLEIFPELLGSQRSRTYLVIFQNDGELRATGGFMTAFSLLTISKGKVISNDIYPGVYVHPFQRYEAPPPPLGKYLGVERWFFHDMNFYPNYPTSAKKILSVWNQAGLPRVSGVLVVNTDTASSLLKVTGPLEVPPYNWEFAQSGLPEPCLGGGKKFTSDNLVCRMEYFVEKNPNRKLRGSATKEDIIARLSEAVIQNITSSSAEIWPKLIDLGFSFFKSRSVMGYSPNKGEQTLFSSLGWAGELEEVERDYLHINDNNYGGLKSDMFMTESVTQSLERQENGTWRKTVTLRYFNPQKYDNWLSGIYHDYVRLYVPKGSKLISVSGAFSIWTSPNQGSKSIQNPLGWSEAGKTVFGAFITFKPQEQKTLTFVYDLPEGAVGEEEWKVYVQRQSGTNIGLVSAKLGDKLETVDLTEDAWITLPVPH</sequence>
<protein>
    <recommendedName>
        <fullName evidence="5">DUF4012 domain-containing protein</fullName>
    </recommendedName>
</protein>
<gene>
    <name evidence="3" type="ORF">UY40_C0011G0007</name>
</gene>
<evidence type="ECO:0000313" key="3">
    <source>
        <dbReference type="EMBL" id="KKW05699.1"/>
    </source>
</evidence>
<name>A0A0G1YH52_9BACT</name>
<dbReference type="AlphaFoldDB" id="A0A0G1YH52"/>
<dbReference type="STRING" id="1618342.UY40_C0011G0007"/>
<dbReference type="Proteomes" id="UP000034119">
    <property type="component" value="Unassembled WGS sequence"/>
</dbReference>
<proteinExistence type="predicted"/>
<evidence type="ECO:0008006" key="5">
    <source>
        <dbReference type="Google" id="ProtNLM"/>
    </source>
</evidence>
<organism evidence="3 4">
    <name type="scientific">candidate division CPR1 bacterium GW2011_GWC1_49_13</name>
    <dbReference type="NCBI Taxonomy" id="1618342"/>
    <lineage>
        <taxon>Bacteria</taxon>
        <taxon>candidate division CPR1</taxon>
    </lineage>
</organism>
<dbReference type="EMBL" id="LCPW01000011">
    <property type="protein sequence ID" value="KKW05699.1"/>
    <property type="molecule type" value="Genomic_DNA"/>
</dbReference>
<feature type="compositionally biased region" description="Basic and acidic residues" evidence="1">
    <location>
        <begin position="17"/>
        <end position="30"/>
    </location>
</feature>